<evidence type="ECO:0000313" key="3">
    <source>
        <dbReference type="Proteomes" id="UP000799777"/>
    </source>
</evidence>
<evidence type="ECO:0000256" key="1">
    <source>
        <dbReference type="SAM" id="MobiDB-lite"/>
    </source>
</evidence>
<reference evidence="2" key="1">
    <citation type="journal article" date="2020" name="Stud. Mycol.">
        <title>101 Dothideomycetes genomes: a test case for predicting lifestyles and emergence of pathogens.</title>
        <authorList>
            <person name="Haridas S."/>
            <person name="Albert R."/>
            <person name="Binder M."/>
            <person name="Bloem J."/>
            <person name="Labutti K."/>
            <person name="Salamov A."/>
            <person name="Andreopoulos B."/>
            <person name="Baker S."/>
            <person name="Barry K."/>
            <person name="Bills G."/>
            <person name="Bluhm B."/>
            <person name="Cannon C."/>
            <person name="Castanera R."/>
            <person name="Culley D."/>
            <person name="Daum C."/>
            <person name="Ezra D."/>
            <person name="Gonzalez J."/>
            <person name="Henrissat B."/>
            <person name="Kuo A."/>
            <person name="Liang C."/>
            <person name="Lipzen A."/>
            <person name="Lutzoni F."/>
            <person name="Magnuson J."/>
            <person name="Mondo S."/>
            <person name="Nolan M."/>
            <person name="Ohm R."/>
            <person name="Pangilinan J."/>
            <person name="Park H.-J."/>
            <person name="Ramirez L."/>
            <person name="Alfaro M."/>
            <person name="Sun H."/>
            <person name="Tritt A."/>
            <person name="Yoshinaga Y."/>
            <person name="Zwiers L.-H."/>
            <person name="Turgeon B."/>
            <person name="Goodwin S."/>
            <person name="Spatafora J."/>
            <person name="Crous P."/>
            <person name="Grigoriev I."/>
        </authorList>
    </citation>
    <scope>NUCLEOTIDE SEQUENCE</scope>
    <source>
        <strain evidence="2">CBS 110217</strain>
    </source>
</reference>
<dbReference type="AlphaFoldDB" id="A0A9P4LIR6"/>
<organism evidence="2 3">
    <name type="scientific">Setomelanomma holmii</name>
    <dbReference type="NCBI Taxonomy" id="210430"/>
    <lineage>
        <taxon>Eukaryota</taxon>
        <taxon>Fungi</taxon>
        <taxon>Dikarya</taxon>
        <taxon>Ascomycota</taxon>
        <taxon>Pezizomycotina</taxon>
        <taxon>Dothideomycetes</taxon>
        <taxon>Pleosporomycetidae</taxon>
        <taxon>Pleosporales</taxon>
        <taxon>Pleosporineae</taxon>
        <taxon>Phaeosphaeriaceae</taxon>
        <taxon>Setomelanomma</taxon>
    </lineage>
</organism>
<proteinExistence type="predicted"/>
<protein>
    <submittedName>
        <fullName evidence="2">Uncharacterized protein</fullName>
    </submittedName>
</protein>
<keyword evidence="3" id="KW-1185">Reference proteome</keyword>
<dbReference type="EMBL" id="ML978268">
    <property type="protein sequence ID" value="KAF2025364.1"/>
    <property type="molecule type" value="Genomic_DNA"/>
</dbReference>
<feature type="region of interest" description="Disordered" evidence="1">
    <location>
        <begin position="1"/>
        <end position="22"/>
    </location>
</feature>
<sequence length="180" mass="20808">MDTPMRQRSPFQSPAKGEVEKPTPMTVLVRDIMKLNIETPPTNPLKPVEATWSESEEPKNIIDIDKSLFDAHQKYDPAIPTTWPVLSLPFHTMSKRSKPTHIDEMLLYVRYEGYGATVLHQLLWETIHCAVTEEDKQGIELAAFVFWPFSVTSFGYWKGCTGMSSEEYDEWKKLREDEKV</sequence>
<comment type="caution">
    <text evidence="2">The sequence shown here is derived from an EMBL/GenBank/DDBJ whole genome shotgun (WGS) entry which is preliminary data.</text>
</comment>
<dbReference type="OrthoDB" id="3796112at2759"/>
<dbReference type="Proteomes" id="UP000799777">
    <property type="component" value="Unassembled WGS sequence"/>
</dbReference>
<accession>A0A9P4LIR6</accession>
<name>A0A9P4LIR6_9PLEO</name>
<gene>
    <name evidence="2" type="ORF">EK21DRAFT_93333</name>
</gene>
<evidence type="ECO:0000313" key="2">
    <source>
        <dbReference type="EMBL" id="KAF2025364.1"/>
    </source>
</evidence>